<evidence type="ECO:0000313" key="2">
    <source>
        <dbReference type="EMBL" id="URN93550.1"/>
    </source>
</evidence>
<sequence>MLINRKSIIQIVIVFCLFLSMIMLTESKTTFACDCAMPSNFTESLDNKDVVFDGVVIESSKDKRTSISKKLEINSADQVEWTFLVNGAWKGKVTEVITIVSKASSVSCGYEFEVGKRYAVFATSNVNDITVSSCSGTTTIADNSKIFEELGDYTVKLTAVTDNLETTDNEGATQIEPLQSDGTNPIDSVEKSNTTVINIIVIVMIVVVLFIVVAGLLANKKTRK</sequence>
<dbReference type="EMBL" id="CP097899">
    <property type="protein sequence ID" value="URN93550.1"/>
    <property type="molecule type" value="Genomic_DNA"/>
</dbReference>
<dbReference type="AlphaFoldDB" id="A0A9J6ZBI6"/>
<accession>A0A9J6ZBI6</accession>
<dbReference type="Proteomes" id="UP001056756">
    <property type="component" value="Chromosome"/>
</dbReference>
<evidence type="ECO:0000313" key="3">
    <source>
        <dbReference type="Proteomes" id="UP001056756"/>
    </source>
</evidence>
<dbReference type="SUPFAM" id="SSF50242">
    <property type="entry name" value="TIMP-like"/>
    <property type="match status" value="1"/>
</dbReference>
<keyword evidence="1" id="KW-0812">Transmembrane</keyword>
<proteinExistence type="predicted"/>
<evidence type="ECO:0008006" key="4">
    <source>
        <dbReference type="Google" id="ProtNLM"/>
    </source>
</evidence>
<organism evidence="2 3">
    <name type="scientific">Candidatus Pristimantibacillus lignocellulolyticus</name>
    <dbReference type="NCBI Taxonomy" id="2994561"/>
    <lineage>
        <taxon>Bacteria</taxon>
        <taxon>Bacillati</taxon>
        <taxon>Bacillota</taxon>
        <taxon>Bacilli</taxon>
        <taxon>Bacillales</taxon>
        <taxon>Paenibacillaceae</taxon>
        <taxon>Candidatus Pristimantibacillus</taxon>
    </lineage>
</organism>
<keyword evidence="1" id="KW-1133">Transmembrane helix</keyword>
<dbReference type="InterPro" id="IPR008993">
    <property type="entry name" value="TIMP-like_OB-fold"/>
</dbReference>
<evidence type="ECO:0000256" key="1">
    <source>
        <dbReference type="SAM" id="Phobius"/>
    </source>
</evidence>
<reference evidence="2" key="1">
    <citation type="submission" date="2022-05" db="EMBL/GenBank/DDBJ databases">
        <title>Novel bacterial taxa in a minimal lignocellulolytic consortium and its capacity to transform plastics disclosed by genome-resolved metagenomics.</title>
        <authorList>
            <person name="Rodriguez C.A.D."/>
            <person name="Diaz-Garcia L."/>
            <person name="Herrera K."/>
            <person name="Tarazona N.A."/>
            <person name="Sproer C."/>
            <person name="Overmann J."/>
            <person name="Jimenez D.J."/>
        </authorList>
    </citation>
    <scope>NUCLEOTIDE SEQUENCE</scope>
    <source>
        <strain evidence="2">MAG5</strain>
    </source>
</reference>
<gene>
    <name evidence="2" type="ORF">NAG76_17175</name>
</gene>
<name>A0A9J6ZBI6_9BACL</name>
<dbReference type="Gene3D" id="2.40.50.120">
    <property type="match status" value="1"/>
</dbReference>
<protein>
    <recommendedName>
        <fullName evidence="4">Tissue inhibitor of metalloproteinase</fullName>
    </recommendedName>
</protein>
<keyword evidence="1" id="KW-0472">Membrane</keyword>
<feature type="transmembrane region" description="Helical" evidence="1">
    <location>
        <begin position="196"/>
        <end position="218"/>
    </location>
</feature>
<dbReference type="KEGG" id="plig:NAG76_17175"/>